<evidence type="ECO:0000256" key="3">
    <source>
        <dbReference type="ARBA" id="ARBA00004831"/>
    </source>
</evidence>
<evidence type="ECO:0000256" key="7">
    <source>
        <dbReference type="ARBA" id="ARBA00022631"/>
    </source>
</evidence>
<evidence type="ECO:0000256" key="11">
    <source>
        <dbReference type="ARBA" id="ARBA00048818"/>
    </source>
</evidence>
<comment type="similarity">
    <text evidence="4">Belongs to the uricase family.</text>
</comment>
<evidence type="ECO:0000256" key="8">
    <source>
        <dbReference type="ARBA" id="ARBA00023002"/>
    </source>
</evidence>
<accession>A0A8J2L9J0</accession>
<protein>
    <recommendedName>
        <fullName evidence="6">Uricase</fullName>
        <ecNumber evidence="5">1.7.3.3</ecNumber>
    </recommendedName>
    <alternativeName>
        <fullName evidence="10">Urate oxidase</fullName>
    </alternativeName>
</protein>
<dbReference type="Proteomes" id="UP000708208">
    <property type="component" value="Unassembled WGS sequence"/>
</dbReference>
<dbReference type="AlphaFoldDB" id="A0A8J2L9J0"/>
<evidence type="ECO:0000256" key="9">
    <source>
        <dbReference type="ARBA" id="ARBA00023140"/>
    </source>
</evidence>
<dbReference type="EC" id="1.7.3.3" evidence="5"/>
<dbReference type="Pfam" id="PF01014">
    <property type="entry name" value="Uricase"/>
    <property type="match status" value="1"/>
</dbReference>
<dbReference type="GO" id="GO:0005777">
    <property type="term" value="C:peroxisome"/>
    <property type="evidence" value="ECO:0007669"/>
    <property type="project" value="UniProtKB-SubCell"/>
</dbReference>
<comment type="function">
    <text evidence="1">Catalyzes the oxidation of uric acid to 5-hydroxyisourate, which is further processed to form (S)-allantoin.</text>
</comment>
<comment type="catalytic activity">
    <reaction evidence="11">
        <text>urate + O2 + H2O = 5-hydroxyisourate + H2O2</text>
        <dbReference type="Rhea" id="RHEA:21368"/>
        <dbReference type="ChEBI" id="CHEBI:15377"/>
        <dbReference type="ChEBI" id="CHEBI:15379"/>
        <dbReference type="ChEBI" id="CHEBI:16240"/>
        <dbReference type="ChEBI" id="CHEBI:17775"/>
        <dbReference type="ChEBI" id="CHEBI:18072"/>
        <dbReference type="EC" id="1.7.3.3"/>
    </reaction>
</comment>
<reference evidence="12" key="1">
    <citation type="submission" date="2021-06" db="EMBL/GenBank/DDBJ databases">
        <authorList>
            <person name="Hodson N. C."/>
            <person name="Mongue J. A."/>
            <person name="Jaron S. K."/>
        </authorList>
    </citation>
    <scope>NUCLEOTIDE SEQUENCE</scope>
</reference>
<dbReference type="InterPro" id="IPR002042">
    <property type="entry name" value="Uricase"/>
</dbReference>
<dbReference type="OrthoDB" id="9992118at2759"/>
<evidence type="ECO:0000313" key="13">
    <source>
        <dbReference type="Proteomes" id="UP000708208"/>
    </source>
</evidence>
<dbReference type="GO" id="GO:0019628">
    <property type="term" value="P:urate catabolic process"/>
    <property type="evidence" value="ECO:0007669"/>
    <property type="project" value="UniProtKB-UniPathway"/>
</dbReference>
<comment type="pathway">
    <text evidence="3">Purine metabolism; urate degradation; (S)-allantoin from urate: step 1/3.</text>
</comment>
<keyword evidence="7" id="KW-0659">Purine metabolism</keyword>
<proteinExistence type="inferred from homology"/>
<comment type="caution">
    <text evidence="12">The sequence shown here is derived from an EMBL/GenBank/DDBJ whole genome shotgun (WGS) entry which is preliminary data.</text>
</comment>
<dbReference type="EMBL" id="CAJVCH010548652">
    <property type="protein sequence ID" value="CAG7828744.1"/>
    <property type="molecule type" value="Genomic_DNA"/>
</dbReference>
<keyword evidence="8" id="KW-0560">Oxidoreductase</keyword>
<keyword evidence="9" id="KW-0576">Peroxisome</keyword>
<dbReference type="UniPathway" id="UPA00394">
    <property type="reaction ID" value="UER00650"/>
</dbReference>
<dbReference type="PROSITE" id="PS00366">
    <property type="entry name" value="URICASE"/>
    <property type="match status" value="1"/>
</dbReference>
<sequence>MILTLSLITGLPDIESGLKGLRVIKTTQSAFEHFIHDEFSSLPDLQDRIFSTIVYSRWNYGTTLGVDYDHAWNTVRDCILDAFAGPPETGIFSPSVQNTLYLAQKKVLEEIPQMSKIEVRLPNKHYFPVDFSSFSKVAKGDQPNNEVFTPVDKPAGNITAILGRKSLLMTPKL</sequence>
<evidence type="ECO:0000256" key="4">
    <source>
        <dbReference type="ARBA" id="ARBA00009760"/>
    </source>
</evidence>
<dbReference type="PANTHER" id="PTHR42874:SF1">
    <property type="entry name" value="URICASE"/>
    <property type="match status" value="1"/>
</dbReference>
<dbReference type="InterPro" id="IPR019842">
    <property type="entry name" value="Uricase_CS"/>
</dbReference>
<dbReference type="PANTHER" id="PTHR42874">
    <property type="entry name" value="URICASE"/>
    <property type="match status" value="1"/>
</dbReference>
<evidence type="ECO:0000256" key="5">
    <source>
        <dbReference type="ARBA" id="ARBA00012598"/>
    </source>
</evidence>
<comment type="subcellular location">
    <subcellularLocation>
        <location evidence="2">Peroxisome</location>
    </subcellularLocation>
</comment>
<dbReference type="GO" id="GO:0006145">
    <property type="term" value="P:purine nucleobase catabolic process"/>
    <property type="evidence" value="ECO:0007669"/>
    <property type="project" value="TreeGrafter"/>
</dbReference>
<evidence type="ECO:0000256" key="6">
    <source>
        <dbReference type="ARBA" id="ARBA00017098"/>
    </source>
</evidence>
<evidence type="ECO:0000256" key="1">
    <source>
        <dbReference type="ARBA" id="ARBA00003860"/>
    </source>
</evidence>
<gene>
    <name evidence="12" type="ORF">AFUS01_LOCUS38652</name>
</gene>
<evidence type="ECO:0000313" key="12">
    <source>
        <dbReference type="EMBL" id="CAG7828744.1"/>
    </source>
</evidence>
<organism evidence="12 13">
    <name type="scientific">Allacma fusca</name>
    <dbReference type="NCBI Taxonomy" id="39272"/>
    <lineage>
        <taxon>Eukaryota</taxon>
        <taxon>Metazoa</taxon>
        <taxon>Ecdysozoa</taxon>
        <taxon>Arthropoda</taxon>
        <taxon>Hexapoda</taxon>
        <taxon>Collembola</taxon>
        <taxon>Symphypleona</taxon>
        <taxon>Sminthuridae</taxon>
        <taxon>Allacma</taxon>
    </lineage>
</organism>
<evidence type="ECO:0000256" key="2">
    <source>
        <dbReference type="ARBA" id="ARBA00004275"/>
    </source>
</evidence>
<keyword evidence="13" id="KW-1185">Reference proteome</keyword>
<evidence type="ECO:0000256" key="10">
    <source>
        <dbReference type="ARBA" id="ARBA00031317"/>
    </source>
</evidence>
<dbReference type="GO" id="GO:0004846">
    <property type="term" value="F:urate oxidase activity"/>
    <property type="evidence" value="ECO:0007669"/>
    <property type="project" value="UniProtKB-EC"/>
</dbReference>
<name>A0A8J2L9J0_9HEXA</name>